<name>A0A067QU22_ZOONE</name>
<accession>A0A067QU22</accession>
<organism evidence="1 2">
    <name type="scientific">Zootermopsis nevadensis</name>
    <name type="common">Dampwood termite</name>
    <dbReference type="NCBI Taxonomy" id="136037"/>
    <lineage>
        <taxon>Eukaryota</taxon>
        <taxon>Metazoa</taxon>
        <taxon>Ecdysozoa</taxon>
        <taxon>Arthropoda</taxon>
        <taxon>Hexapoda</taxon>
        <taxon>Insecta</taxon>
        <taxon>Pterygota</taxon>
        <taxon>Neoptera</taxon>
        <taxon>Polyneoptera</taxon>
        <taxon>Dictyoptera</taxon>
        <taxon>Blattodea</taxon>
        <taxon>Blattoidea</taxon>
        <taxon>Termitoidae</taxon>
        <taxon>Termopsidae</taxon>
        <taxon>Zootermopsis</taxon>
    </lineage>
</organism>
<dbReference type="AlphaFoldDB" id="A0A067QU22"/>
<sequence>MPSKQMTFPRPLRAACEAILTVWSSVCPTEVSYCLPMTVMTFDESAESVKGGRRHTHAQRTT</sequence>
<protein>
    <submittedName>
        <fullName evidence="1">Uncharacterized protein</fullName>
    </submittedName>
</protein>
<evidence type="ECO:0000313" key="1">
    <source>
        <dbReference type="EMBL" id="KDR13535.1"/>
    </source>
</evidence>
<reference evidence="1 2" key="1">
    <citation type="journal article" date="2014" name="Nat. Commun.">
        <title>Molecular traces of alternative social organization in a termite genome.</title>
        <authorList>
            <person name="Terrapon N."/>
            <person name="Li C."/>
            <person name="Robertson H.M."/>
            <person name="Ji L."/>
            <person name="Meng X."/>
            <person name="Booth W."/>
            <person name="Chen Z."/>
            <person name="Childers C.P."/>
            <person name="Glastad K.M."/>
            <person name="Gokhale K."/>
            <person name="Gowin J."/>
            <person name="Gronenberg W."/>
            <person name="Hermansen R.A."/>
            <person name="Hu H."/>
            <person name="Hunt B.G."/>
            <person name="Huylmans A.K."/>
            <person name="Khalil S.M."/>
            <person name="Mitchell R.D."/>
            <person name="Munoz-Torres M.C."/>
            <person name="Mustard J.A."/>
            <person name="Pan H."/>
            <person name="Reese J.T."/>
            <person name="Scharf M.E."/>
            <person name="Sun F."/>
            <person name="Vogel H."/>
            <person name="Xiao J."/>
            <person name="Yang W."/>
            <person name="Yang Z."/>
            <person name="Yang Z."/>
            <person name="Zhou J."/>
            <person name="Zhu J."/>
            <person name="Brent C.S."/>
            <person name="Elsik C.G."/>
            <person name="Goodisman M.A."/>
            <person name="Liberles D.A."/>
            <person name="Roe R.M."/>
            <person name="Vargo E.L."/>
            <person name="Vilcinskas A."/>
            <person name="Wang J."/>
            <person name="Bornberg-Bauer E."/>
            <person name="Korb J."/>
            <person name="Zhang G."/>
            <person name="Liebig J."/>
        </authorList>
    </citation>
    <scope>NUCLEOTIDE SEQUENCE [LARGE SCALE GENOMIC DNA]</scope>
    <source>
        <tissue evidence="1">Whole organism</tissue>
    </source>
</reference>
<proteinExistence type="predicted"/>
<evidence type="ECO:0000313" key="2">
    <source>
        <dbReference type="Proteomes" id="UP000027135"/>
    </source>
</evidence>
<keyword evidence="2" id="KW-1185">Reference proteome</keyword>
<gene>
    <name evidence="1" type="ORF">L798_11448</name>
</gene>
<dbReference type="InParanoid" id="A0A067QU22"/>
<dbReference type="EMBL" id="KK852941">
    <property type="protein sequence ID" value="KDR13535.1"/>
    <property type="molecule type" value="Genomic_DNA"/>
</dbReference>
<dbReference type="Proteomes" id="UP000027135">
    <property type="component" value="Unassembled WGS sequence"/>
</dbReference>